<accession>A0A367LR03</accession>
<organism evidence="1 2">
    <name type="scientific">Ophiocordyceps polyrhachis-furcata BCC 54312</name>
    <dbReference type="NCBI Taxonomy" id="1330021"/>
    <lineage>
        <taxon>Eukaryota</taxon>
        <taxon>Fungi</taxon>
        <taxon>Dikarya</taxon>
        <taxon>Ascomycota</taxon>
        <taxon>Pezizomycotina</taxon>
        <taxon>Sordariomycetes</taxon>
        <taxon>Hypocreomycetidae</taxon>
        <taxon>Hypocreales</taxon>
        <taxon>Ophiocordycipitaceae</taxon>
        <taxon>Ophiocordyceps</taxon>
    </lineage>
</organism>
<protein>
    <recommendedName>
        <fullName evidence="3">Peroxin 11C</fullName>
    </recommendedName>
</protein>
<name>A0A367LR03_9HYPO</name>
<dbReference type="AlphaFoldDB" id="A0A367LR03"/>
<keyword evidence="2" id="KW-1185">Reference proteome</keyword>
<evidence type="ECO:0000313" key="2">
    <source>
        <dbReference type="Proteomes" id="UP000253664"/>
    </source>
</evidence>
<dbReference type="EMBL" id="LKCN02000001">
    <property type="protein sequence ID" value="RCI16841.1"/>
    <property type="molecule type" value="Genomic_DNA"/>
</dbReference>
<proteinExistence type="predicted"/>
<reference evidence="1 2" key="1">
    <citation type="journal article" date="2015" name="BMC Genomics">
        <title>Insights from the genome of Ophiocordyceps polyrhachis-furcata to pathogenicity and host specificity in insect fungi.</title>
        <authorList>
            <person name="Wichadakul D."/>
            <person name="Kobmoo N."/>
            <person name="Ingsriswang S."/>
            <person name="Tangphatsornruang S."/>
            <person name="Chantasingh D."/>
            <person name="Luangsa-ard J.J."/>
            <person name="Eurwilaichitr L."/>
        </authorList>
    </citation>
    <scope>NUCLEOTIDE SEQUENCE [LARGE SCALE GENOMIC DNA]</scope>
    <source>
        <strain evidence="1 2">BCC 54312</strain>
    </source>
</reference>
<dbReference type="STRING" id="1330021.A0A367LR03"/>
<comment type="caution">
    <text evidence="1">The sequence shown here is derived from an EMBL/GenBank/DDBJ whole genome shotgun (WGS) entry which is preliminary data.</text>
</comment>
<sequence>MSPSASKPVVEEKPARRPNTIDGLLSHLHRCLETRAGADVVLLFLCYASRLGGSLLEALSRPILRHSARRFVAAAFKLPPAATVVLSATAPQPPMAVSALRLGRRLKALSAMISETRTVGRLWGLLGLYFAAKRLVLRSCDGGDDDDDDAFFDVGLAYAQIASLIVFQAAENVAFLSSKAVLPYPPVTQARLALLSVRAWGLYIGMELARLLVDRSRKPLCSSDAKSAIGWRKSFWRNMAWAPLTAHWGTPTGLLPDLAVSLLAAYPATGSMVDLWRETA</sequence>
<dbReference type="OrthoDB" id="10005898at2759"/>
<evidence type="ECO:0000313" key="1">
    <source>
        <dbReference type="EMBL" id="RCI16841.1"/>
    </source>
</evidence>
<dbReference type="Proteomes" id="UP000253664">
    <property type="component" value="Unassembled WGS sequence"/>
</dbReference>
<gene>
    <name evidence="1" type="ORF">L249_3035</name>
</gene>
<evidence type="ECO:0008006" key="3">
    <source>
        <dbReference type="Google" id="ProtNLM"/>
    </source>
</evidence>